<accession>A0A5C3ETU3</accession>
<dbReference type="OrthoDB" id="1077582at2759"/>
<keyword evidence="4" id="KW-1185">Reference proteome</keyword>
<reference evidence="3 4" key="1">
    <citation type="submission" date="2018-03" db="EMBL/GenBank/DDBJ databases">
        <authorList>
            <person name="Guldener U."/>
        </authorList>
    </citation>
    <scope>NUCLEOTIDE SEQUENCE [LARGE SCALE GENOMIC DNA]</scope>
    <source>
        <strain evidence="3 4">DAOM196992</strain>
    </source>
</reference>
<dbReference type="Proteomes" id="UP000323386">
    <property type="component" value="Unassembled WGS sequence"/>
</dbReference>
<evidence type="ECO:0000313" key="3">
    <source>
        <dbReference type="EMBL" id="SPO34956.1"/>
    </source>
</evidence>
<dbReference type="AlphaFoldDB" id="A0A5C3ETU3"/>
<evidence type="ECO:0000256" key="1">
    <source>
        <dbReference type="SAM" id="MobiDB-lite"/>
    </source>
</evidence>
<proteinExistence type="predicted"/>
<feature type="region of interest" description="Disordered" evidence="1">
    <location>
        <begin position="1"/>
        <end position="86"/>
    </location>
</feature>
<dbReference type="EMBL" id="OOIP01000001">
    <property type="protein sequence ID" value="SPO34956.1"/>
    <property type="molecule type" value="Genomic_DNA"/>
</dbReference>
<protein>
    <recommendedName>
        <fullName evidence="2">Glyoxalase/fosfomycin resistance/dioxygenase domain-containing protein</fullName>
    </recommendedName>
</protein>
<gene>
    <name evidence="3" type="ORF">PSFLO_00427</name>
</gene>
<evidence type="ECO:0000313" key="4">
    <source>
        <dbReference type="Proteomes" id="UP000323386"/>
    </source>
</evidence>
<name>A0A5C3ETU3_9BASI</name>
<dbReference type="Pfam" id="PF00903">
    <property type="entry name" value="Glyoxalase"/>
    <property type="match status" value="1"/>
</dbReference>
<dbReference type="SUPFAM" id="SSF54593">
    <property type="entry name" value="Glyoxalase/Bleomycin resistance protein/Dihydroxybiphenyl dioxygenase"/>
    <property type="match status" value="1"/>
</dbReference>
<feature type="compositionally biased region" description="Acidic residues" evidence="1">
    <location>
        <begin position="64"/>
        <end position="74"/>
    </location>
</feature>
<dbReference type="InterPro" id="IPR004360">
    <property type="entry name" value="Glyas_Fos-R_dOase_dom"/>
</dbReference>
<organism evidence="3 4">
    <name type="scientific">Pseudozyma flocculosa</name>
    <dbReference type="NCBI Taxonomy" id="84751"/>
    <lineage>
        <taxon>Eukaryota</taxon>
        <taxon>Fungi</taxon>
        <taxon>Dikarya</taxon>
        <taxon>Basidiomycota</taxon>
        <taxon>Ustilaginomycotina</taxon>
        <taxon>Ustilaginomycetes</taxon>
        <taxon>Ustilaginales</taxon>
        <taxon>Ustilaginaceae</taxon>
        <taxon>Pseudozyma</taxon>
    </lineage>
</organism>
<dbReference type="InterPro" id="IPR029068">
    <property type="entry name" value="Glyas_Bleomycin-R_OHBP_Dase"/>
</dbReference>
<feature type="compositionally biased region" description="Low complexity" evidence="1">
    <location>
        <begin position="16"/>
        <end position="28"/>
    </location>
</feature>
<evidence type="ECO:0000259" key="2">
    <source>
        <dbReference type="Pfam" id="PF00903"/>
    </source>
</evidence>
<dbReference type="Gene3D" id="3.10.180.10">
    <property type="entry name" value="2,3-Dihydroxybiphenyl 1,2-Dioxygenase, domain 1"/>
    <property type="match status" value="1"/>
</dbReference>
<feature type="domain" description="Glyoxalase/fosfomycin resistance/dioxygenase" evidence="2">
    <location>
        <begin position="173"/>
        <end position="323"/>
    </location>
</feature>
<feature type="compositionally biased region" description="Low complexity" evidence="1">
    <location>
        <begin position="36"/>
        <end position="63"/>
    </location>
</feature>
<sequence length="329" mass="35942">MTALLSSPHDFMSLHALSGRSRSPARSSSPHRRSSSARLSSPSRSNSSLATFVPASAASTANTTDDEMPDAGDQEADKPSRGRLRLTPEQKASFAAHIEESKKKFISDTAHLPKTTNMGLSNAEAAAAMSQNRFNYSKKDFSWDLDDDDGESSGVRRKVAVKDTAVFQMALPVLYVSSIPNSVLFFQKVLGFSTVGKPATHQAVVRRGPAAKLTSGTNARNWSAVPPLGQDPGVRIVLRMRPQEWGELSGDGMGPPQLMVAVSSADDLYKEVSAKMEALRPKGDEYFPEVWFFKAKVLSKPQNKPWGARELHLLDPDGNKIVFFNEIHR</sequence>